<feature type="compositionally biased region" description="Low complexity" evidence="1">
    <location>
        <begin position="148"/>
        <end position="157"/>
    </location>
</feature>
<evidence type="ECO:0000256" key="1">
    <source>
        <dbReference type="SAM" id="MobiDB-lite"/>
    </source>
</evidence>
<dbReference type="PROSITE" id="PS50913">
    <property type="entry name" value="GRIP"/>
    <property type="match status" value="1"/>
</dbReference>
<dbReference type="SMART" id="SM00755">
    <property type="entry name" value="Grip"/>
    <property type="match status" value="1"/>
</dbReference>
<feature type="region of interest" description="Disordered" evidence="1">
    <location>
        <begin position="27"/>
        <end position="76"/>
    </location>
</feature>
<sequence>MCAFFQDVGTAFKDLAENGMNLDKLQDEVGVDAREPLPKPAAAAVDADQSASPAEAAEPAPAAPAPLAEATEVARQRAEQLLAQSGDFFASAGEKMKQAGEKIKEDTRARTSASPPTSAGLPRAPEAAAAPAAPPAAAPAAPEPPAPAAATPAGARGARAERDAARGAAADLRAERDASDRAAAARDGERRAYDDLERVAAEAHRAALHALDTARNTETDARAARAKADAGLDGEQLEYLRTTIVCFLKAREPLLKKQLLPVLARVLKLDPADERAAALLDVVV</sequence>
<reference evidence="3 4" key="1">
    <citation type="submission" date="2024-03" db="EMBL/GenBank/DDBJ databases">
        <title>Aureococcus anophagefferens CCMP1851 and Kratosvirus quantuckense: Draft genome of a second virus-susceptible host strain in the model system.</title>
        <authorList>
            <person name="Chase E."/>
            <person name="Truchon A.R."/>
            <person name="Schepens W."/>
            <person name="Wilhelm S.W."/>
        </authorList>
    </citation>
    <scope>NUCLEOTIDE SEQUENCE [LARGE SCALE GENOMIC DNA]</scope>
    <source>
        <strain evidence="3 4">CCMP1851</strain>
    </source>
</reference>
<feature type="domain" description="GRIP" evidence="2">
    <location>
        <begin position="230"/>
        <end position="280"/>
    </location>
</feature>
<feature type="compositionally biased region" description="Low complexity" evidence="1">
    <location>
        <begin position="119"/>
        <end position="131"/>
    </location>
</feature>
<name>A0ABR1FVA3_AURAN</name>
<evidence type="ECO:0000313" key="3">
    <source>
        <dbReference type="EMBL" id="KAK7239331.1"/>
    </source>
</evidence>
<dbReference type="Pfam" id="PF01465">
    <property type="entry name" value="GRIP"/>
    <property type="match status" value="1"/>
</dbReference>
<feature type="region of interest" description="Disordered" evidence="1">
    <location>
        <begin position="93"/>
        <end position="192"/>
    </location>
</feature>
<proteinExistence type="predicted"/>
<accession>A0ABR1FVA3</accession>
<dbReference type="InterPro" id="IPR000237">
    <property type="entry name" value="GRIP_dom"/>
</dbReference>
<feature type="compositionally biased region" description="Basic and acidic residues" evidence="1">
    <location>
        <begin position="27"/>
        <end position="37"/>
    </location>
</feature>
<evidence type="ECO:0000259" key="2">
    <source>
        <dbReference type="PROSITE" id="PS50913"/>
    </source>
</evidence>
<feature type="compositionally biased region" description="Basic and acidic residues" evidence="1">
    <location>
        <begin position="172"/>
        <end position="192"/>
    </location>
</feature>
<feature type="compositionally biased region" description="Pro residues" evidence="1">
    <location>
        <begin position="132"/>
        <end position="147"/>
    </location>
</feature>
<dbReference type="Proteomes" id="UP001363151">
    <property type="component" value="Unassembled WGS sequence"/>
</dbReference>
<evidence type="ECO:0000313" key="4">
    <source>
        <dbReference type="Proteomes" id="UP001363151"/>
    </source>
</evidence>
<feature type="compositionally biased region" description="Low complexity" evidence="1">
    <location>
        <begin position="40"/>
        <end position="71"/>
    </location>
</feature>
<dbReference type="EMBL" id="JBBJCI010000224">
    <property type="protein sequence ID" value="KAK7239331.1"/>
    <property type="molecule type" value="Genomic_DNA"/>
</dbReference>
<comment type="caution">
    <text evidence="3">The sequence shown here is derived from an EMBL/GenBank/DDBJ whole genome shotgun (WGS) entry which is preliminary data.</text>
</comment>
<keyword evidence="4" id="KW-1185">Reference proteome</keyword>
<gene>
    <name evidence="3" type="ORF">SO694_000253115</name>
</gene>
<feature type="compositionally biased region" description="Basic and acidic residues" evidence="1">
    <location>
        <begin position="94"/>
        <end position="109"/>
    </location>
</feature>
<organism evidence="3 4">
    <name type="scientific">Aureococcus anophagefferens</name>
    <name type="common">Harmful bloom alga</name>
    <dbReference type="NCBI Taxonomy" id="44056"/>
    <lineage>
        <taxon>Eukaryota</taxon>
        <taxon>Sar</taxon>
        <taxon>Stramenopiles</taxon>
        <taxon>Ochrophyta</taxon>
        <taxon>Pelagophyceae</taxon>
        <taxon>Pelagomonadales</taxon>
        <taxon>Pelagomonadaceae</taxon>
        <taxon>Aureococcus</taxon>
    </lineage>
</organism>
<protein>
    <recommendedName>
        <fullName evidence="2">GRIP domain-containing protein</fullName>
    </recommendedName>
</protein>